<evidence type="ECO:0000256" key="2">
    <source>
        <dbReference type="SAM" id="MobiDB-lite"/>
    </source>
</evidence>
<dbReference type="PANTHER" id="PTHR33375:SF1">
    <property type="entry name" value="CHROMOSOME-PARTITIONING PROTEIN PARB-RELATED"/>
    <property type="match status" value="1"/>
</dbReference>
<comment type="caution">
    <text evidence="4">The sequence shown here is derived from an EMBL/GenBank/DDBJ whole genome shotgun (WGS) entry which is preliminary data.</text>
</comment>
<dbReference type="GO" id="GO:0007059">
    <property type="term" value="P:chromosome segregation"/>
    <property type="evidence" value="ECO:0007669"/>
    <property type="project" value="TreeGrafter"/>
</dbReference>
<name>A0A5C4N380_9RHOB</name>
<dbReference type="NCBIfam" id="TIGR00180">
    <property type="entry name" value="parB_part"/>
    <property type="match status" value="1"/>
</dbReference>
<dbReference type="RefSeq" id="WP_139084061.1">
    <property type="nucleotide sequence ID" value="NZ_VDFV01000104.1"/>
</dbReference>
<dbReference type="SMART" id="SM00470">
    <property type="entry name" value="ParB"/>
    <property type="match status" value="1"/>
</dbReference>
<evidence type="ECO:0000259" key="3">
    <source>
        <dbReference type="SMART" id="SM00470"/>
    </source>
</evidence>
<organism evidence="4 5">
    <name type="scientific">Rubellimicrobium roseum</name>
    <dbReference type="NCBI Taxonomy" id="687525"/>
    <lineage>
        <taxon>Bacteria</taxon>
        <taxon>Pseudomonadati</taxon>
        <taxon>Pseudomonadota</taxon>
        <taxon>Alphaproteobacteria</taxon>
        <taxon>Rhodobacterales</taxon>
        <taxon>Roseobacteraceae</taxon>
        <taxon>Rubellimicrobium</taxon>
    </lineage>
</organism>
<protein>
    <submittedName>
        <fullName evidence="4">Plasmid partitioning protein RepB</fullName>
    </submittedName>
</protein>
<dbReference type="EMBL" id="VDFV01000104">
    <property type="protein sequence ID" value="TNC59433.1"/>
    <property type="molecule type" value="Genomic_DNA"/>
</dbReference>
<dbReference type="OrthoDB" id="7908920at2"/>
<proteinExistence type="inferred from homology"/>
<dbReference type="InterPro" id="IPR037972">
    <property type="entry name" value="RepB_N"/>
</dbReference>
<dbReference type="InterPro" id="IPR011111">
    <property type="entry name" value="Plasmid_RepB"/>
</dbReference>
<gene>
    <name evidence="4" type="primary">repB</name>
    <name evidence="4" type="ORF">FHG71_22770</name>
</gene>
<dbReference type="NCBIfam" id="TIGR03454">
    <property type="entry name" value="partition_RepB"/>
    <property type="match status" value="1"/>
</dbReference>
<dbReference type="InterPro" id="IPR003115">
    <property type="entry name" value="ParB_N"/>
</dbReference>
<dbReference type="AlphaFoldDB" id="A0A5C4N380"/>
<dbReference type="GO" id="GO:0005694">
    <property type="term" value="C:chromosome"/>
    <property type="evidence" value="ECO:0007669"/>
    <property type="project" value="TreeGrafter"/>
</dbReference>
<dbReference type="InterPro" id="IPR017819">
    <property type="entry name" value="Plasmid_partition_RepB"/>
</dbReference>
<dbReference type="InterPro" id="IPR004437">
    <property type="entry name" value="ParB/RepB/Spo0J"/>
</dbReference>
<keyword evidence="5" id="KW-1185">Reference proteome</keyword>
<dbReference type="InterPro" id="IPR050336">
    <property type="entry name" value="Chromosome_partition/occlusion"/>
</dbReference>
<dbReference type="SUPFAM" id="SSF109709">
    <property type="entry name" value="KorB DNA-binding domain-like"/>
    <property type="match status" value="1"/>
</dbReference>
<feature type="domain" description="ParB-like N-terminal" evidence="3">
    <location>
        <begin position="55"/>
        <end position="146"/>
    </location>
</feature>
<dbReference type="GO" id="GO:0003677">
    <property type="term" value="F:DNA binding"/>
    <property type="evidence" value="ECO:0007669"/>
    <property type="project" value="InterPro"/>
</dbReference>
<dbReference type="Pfam" id="PF02195">
    <property type="entry name" value="ParB_N"/>
    <property type="match status" value="1"/>
</dbReference>
<feature type="region of interest" description="Disordered" evidence="2">
    <location>
        <begin position="1"/>
        <end position="25"/>
    </location>
</feature>
<dbReference type="PANTHER" id="PTHR33375">
    <property type="entry name" value="CHROMOSOME-PARTITIONING PROTEIN PARB-RELATED"/>
    <property type="match status" value="1"/>
</dbReference>
<evidence type="ECO:0000256" key="1">
    <source>
        <dbReference type="ARBA" id="ARBA00006295"/>
    </source>
</evidence>
<dbReference type="CDD" id="cd16405">
    <property type="entry name" value="RepB_like_N"/>
    <property type="match status" value="1"/>
</dbReference>
<reference evidence="4 5" key="1">
    <citation type="submission" date="2019-06" db="EMBL/GenBank/DDBJ databases">
        <authorList>
            <person name="Jiang L."/>
        </authorList>
    </citation>
    <scope>NUCLEOTIDE SEQUENCE [LARGE SCALE GENOMIC DNA]</scope>
    <source>
        <strain evidence="4 5">YIM 48858</strain>
    </source>
</reference>
<dbReference type="Gene3D" id="3.90.1530.30">
    <property type="match status" value="1"/>
</dbReference>
<sequence>MGRKNLLSGLLPPTSEAPPETAASVPAAPVRMRAGRGAIGAVSQSLAELRARAVLDLDPWSIEAGGLPDRLESDPENDAALARSIAEYGQQVPVLVRPHPEKEGRYQVVYGRRRVLAARDLGRTVKALVREIDDPALVMAQGQENSTRRDLSFIEKAHFAWQMLEAGFDRKAIGDALSVDKTVVSRMLAVMERVPLDLIRFIGSAVSAGRDRWMLVGERIAAAGHDADHLKMMIMATAKDESSDERFEALFAYLEKPFRPRPPDPTAPRAIRRPTHPLRSAEGARLGAARTSETAVVLRLDRARTQGFEEWLLKHLAELHRDWLSRRGQC</sequence>
<dbReference type="Proteomes" id="UP000305709">
    <property type="component" value="Unassembled WGS sequence"/>
</dbReference>
<evidence type="ECO:0000313" key="5">
    <source>
        <dbReference type="Proteomes" id="UP000305709"/>
    </source>
</evidence>
<dbReference type="Gene3D" id="1.10.10.2830">
    <property type="match status" value="1"/>
</dbReference>
<accession>A0A5C4N380</accession>
<evidence type="ECO:0000313" key="4">
    <source>
        <dbReference type="EMBL" id="TNC59433.1"/>
    </source>
</evidence>
<feature type="compositionally biased region" description="Low complexity" evidence="2">
    <location>
        <begin position="10"/>
        <end position="24"/>
    </location>
</feature>
<comment type="similarity">
    <text evidence="1">Belongs to the ParB family.</text>
</comment>
<dbReference type="InterPro" id="IPR036086">
    <property type="entry name" value="ParB/Sulfiredoxin_sf"/>
</dbReference>
<dbReference type="SUPFAM" id="SSF110849">
    <property type="entry name" value="ParB/Sulfiredoxin"/>
    <property type="match status" value="1"/>
</dbReference>
<dbReference type="Pfam" id="PF07506">
    <property type="entry name" value="RepB"/>
    <property type="match status" value="1"/>
</dbReference>